<comment type="caution">
    <text evidence="5">The sequence shown here is derived from an EMBL/GenBank/DDBJ whole genome shotgun (WGS) entry which is preliminary data.</text>
</comment>
<keyword evidence="3" id="KW-0804">Transcription</keyword>
<evidence type="ECO:0000259" key="4">
    <source>
        <dbReference type="PROSITE" id="PS50932"/>
    </source>
</evidence>
<evidence type="ECO:0000313" key="5">
    <source>
        <dbReference type="EMBL" id="MBP1850255.1"/>
    </source>
</evidence>
<keyword evidence="2" id="KW-0238">DNA-binding</keyword>
<proteinExistence type="predicted"/>
<dbReference type="SUPFAM" id="SSF53822">
    <property type="entry name" value="Periplasmic binding protein-like I"/>
    <property type="match status" value="1"/>
</dbReference>
<dbReference type="Gene3D" id="3.40.50.2300">
    <property type="match status" value="2"/>
</dbReference>
<dbReference type="Proteomes" id="UP000759443">
    <property type="component" value="Unassembled WGS sequence"/>
</dbReference>
<evidence type="ECO:0000313" key="6">
    <source>
        <dbReference type="Proteomes" id="UP000759443"/>
    </source>
</evidence>
<dbReference type="CDD" id="cd01575">
    <property type="entry name" value="PBP1_GntR"/>
    <property type="match status" value="1"/>
</dbReference>
<keyword evidence="1" id="KW-0805">Transcription regulation</keyword>
<sequence length="318" mass="35139">MSRTLRNPDIVSPEVREKVLKCVDSLGYVPDLAARSLASRNSSLITVLVPSMTSYLFAEVMHGIEARIEDSDFSLHYANSRMSQEAEARHLKLLAGQRPVGLIIANVAGEMDNRELMRRLGCPVVQVQDISLDVFDMAIGIDHAKAGATATRHLLDCGYRRIGVLGRFYGTRGERRHYGYRSELERAGCYDPALIEDASGGFTVQSGGEMLASLLNRVGPVDAVLCQSDELALGAVFESQRRGLRVPEEIGICGFNDLEFSRVSVPPLTTIRLPRFDIGYKAADMLLRAHQGRYDGPMTTEMEYELMPRGSTVKVADR</sequence>
<evidence type="ECO:0000256" key="1">
    <source>
        <dbReference type="ARBA" id="ARBA00023015"/>
    </source>
</evidence>
<name>A0ABS4DX61_9HYPH</name>
<dbReference type="SMART" id="SM00354">
    <property type="entry name" value="HTH_LACI"/>
    <property type="match status" value="1"/>
</dbReference>
<dbReference type="PROSITE" id="PS50932">
    <property type="entry name" value="HTH_LACI_2"/>
    <property type="match status" value="1"/>
</dbReference>
<dbReference type="CDD" id="cd01392">
    <property type="entry name" value="HTH_LacI"/>
    <property type="match status" value="1"/>
</dbReference>
<evidence type="ECO:0000256" key="3">
    <source>
        <dbReference type="ARBA" id="ARBA00023163"/>
    </source>
</evidence>
<dbReference type="SUPFAM" id="SSF47413">
    <property type="entry name" value="lambda repressor-like DNA-binding domains"/>
    <property type="match status" value="1"/>
</dbReference>
<dbReference type="Gene3D" id="1.10.260.40">
    <property type="entry name" value="lambda repressor-like DNA-binding domains"/>
    <property type="match status" value="1"/>
</dbReference>
<dbReference type="Pfam" id="PF13377">
    <property type="entry name" value="Peripla_BP_3"/>
    <property type="match status" value="1"/>
</dbReference>
<accession>A0ABS4DX61</accession>
<reference evidence="5 6" key="1">
    <citation type="submission" date="2021-03" db="EMBL/GenBank/DDBJ databases">
        <title>Genomic Encyclopedia of Type Strains, Phase IV (KMG-IV): sequencing the most valuable type-strain genomes for metagenomic binning, comparative biology and taxonomic classification.</title>
        <authorList>
            <person name="Goeker M."/>
        </authorList>
    </citation>
    <scope>NUCLEOTIDE SEQUENCE [LARGE SCALE GENOMIC DNA]</scope>
    <source>
        <strain evidence="5 6">DSM 21600</strain>
    </source>
</reference>
<keyword evidence="6" id="KW-1185">Reference proteome</keyword>
<dbReference type="PANTHER" id="PTHR30146">
    <property type="entry name" value="LACI-RELATED TRANSCRIPTIONAL REPRESSOR"/>
    <property type="match status" value="1"/>
</dbReference>
<dbReference type="InterPro" id="IPR046335">
    <property type="entry name" value="LacI/GalR-like_sensor"/>
</dbReference>
<feature type="domain" description="HTH lacI-type" evidence="4">
    <location>
        <begin position="1"/>
        <end position="39"/>
    </location>
</feature>
<gene>
    <name evidence="5" type="ORF">J2Z17_001689</name>
</gene>
<organism evidence="5 6">
    <name type="scientific">Rhizobium halophytocola</name>
    <dbReference type="NCBI Taxonomy" id="735519"/>
    <lineage>
        <taxon>Bacteria</taxon>
        <taxon>Pseudomonadati</taxon>
        <taxon>Pseudomonadota</taxon>
        <taxon>Alphaproteobacteria</taxon>
        <taxon>Hyphomicrobiales</taxon>
        <taxon>Rhizobiaceae</taxon>
        <taxon>Rhizobium/Agrobacterium group</taxon>
        <taxon>Rhizobium</taxon>
    </lineage>
</organism>
<dbReference type="InterPro" id="IPR000843">
    <property type="entry name" value="HTH_LacI"/>
</dbReference>
<dbReference type="EMBL" id="JAGGJU010000004">
    <property type="protein sequence ID" value="MBP1850255.1"/>
    <property type="molecule type" value="Genomic_DNA"/>
</dbReference>
<dbReference type="InterPro" id="IPR010982">
    <property type="entry name" value="Lambda_DNA-bd_dom_sf"/>
</dbReference>
<protein>
    <submittedName>
        <fullName evidence="5">LacI family gluconate utilization system Gnt-I transcriptional repressor</fullName>
    </submittedName>
</protein>
<dbReference type="InterPro" id="IPR028082">
    <property type="entry name" value="Peripla_BP_I"/>
</dbReference>
<evidence type="ECO:0000256" key="2">
    <source>
        <dbReference type="ARBA" id="ARBA00023125"/>
    </source>
</evidence>
<dbReference type="PANTHER" id="PTHR30146:SF33">
    <property type="entry name" value="TRANSCRIPTIONAL REGULATOR"/>
    <property type="match status" value="1"/>
</dbReference>